<proteinExistence type="predicted"/>
<comment type="caution">
    <text evidence="2">The sequence shown here is derived from an EMBL/GenBank/DDBJ whole genome shotgun (WGS) entry which is preliminary data.</text>
</comment>
<reference evidence="3" key="1">
    <citation type="journal article" date="2019" name="Int. J. Syst. Evol. Microbiol.">
        <title>The Global Catalogue of Microorganisms (GCM) 10K type strain sequencing project: providing services to taxonomists for standard genome sequencing and annotation.</title>
        <authorList>
            <consortium name="The Broad Institute Genomics Platform"/>
            <consortium name="The Broad Institute Genome Sequencing Center for Infectious Disease"/>
            <person name="Wu L."/>
            <person name="Ma J."/>
        </authorList>
    </citation>
    <scope>NUCLEOTIDE SEQUENCE [LARGE SCALE GENOMIC DNA]</scope>
    <source>
        <strain evidence="3">NBRC 111756</strain>
    </source>
</reference>
<evidence type="ECO:0000256" key="1">
    <source>
        <dbReference type="SAM" id="MobiDB-lite"/>
    </source>
</evidence>
<name>A0ABW2A9B5_9GAMM</name>
<evidence type="ECO:0000313" key="2">
    <source>
        <dbReference type="EMBL" id="MFC6674043.1"/>
    </source>
</evidence>
<dbReference type="EMBL" id="JBHSWE010000002">
    <property type="protein sequence ID" value="MFC6674043.1"/>
    <property type="molecule type" value="Genomic_DNA"/>
</dbReference>
<dbReference type="RefSeq" id="WP_379913644.1">
    <property type="nucleotide sequence ID" value="NZ_JBHSWE010000002.1"/>
</dbReference>
<protein>
    <recommendedName>
        <fullName evidence="4">Microcin J25-processing protein McjB C-terminal domain-containing protein</fullName>
    </recommendedName>
</protein>
<organism evidence="2 3">
    <name type="scientific">Marinobacterium aestuariivivens</name>
    <dbReference type="NCBI Taxonomy" id="1698799"/>
    <lineage>
        <taxon>Bacteria</taxon>
        <taxon>Pseudomonadati</taxon>
        <taxon>Pseudomonadota</taxon>
        <taxon>Gammaproteobacteria</taxon>
        <taxon>Oceanospirillales</taxon>
        <taxon>Oceanospirillaceae</taxon>
        <taxon>Marinobacterium</taxon>
    </lineage>
</organism>
<gene>
    <name evidence="2" type="ORF">ACFQDL_31070</name>
</gene>
<accession>A0ABW2A9B5</accession>
<dbReference type="Proteomes" id="UP001596422">
    <property type="component" value="Unassembled WGS sequence"/>
</dbReference>
<evidence type="ECO:0000313" key="3">
    <source>
        <dbReference type="Proteomes" id="UP001596422"/>
    </source>
</evidence>
<evidence type="ECO:0008006" key="4">
    <source>
        <dbReference type="Google" id="ProtNLM"/>
    </source>
</evidence>
<keyword evidence="3" id="KW-1185">Reference proteome</keyword>
<feature type="region of interest" description="Disordered" evidence="1">
    <location>
        <begin position="1"/>
        <end position="25"/>
    </location>
</feature>
<sequence>MHSAFDGGIAPEQGIDVDGKTSRVGTTMNTESEWHEELTLILDALNDAPLECDGMTYAISVVLTQAGIRHRCLLGYVRDKQTGNCVAPHFWIQLADGWIVDFRLRMWLGDEDRIPHGVFHPSSWPDLNYEGSYRERMDTINPLVLEVMTEGKLSHVKVPRGFAEENPDV</sequence>